<evidence type="ECO:0000256" key="1">
    <source>
        <dbReference type="SAM" id="Phobius"/>
    </source>
</evidence>
<dbReference type="GO" id="GO:0004143">
    <property type="term" value="F:ATP-dependent diacylglycerol kinase activity"/>
    <property type="evidence" value="ECO:0007669"/>
    <property type="project" value="InterPro"/>
</dbReference>
<name>A0AAD3DKD6_9CHLO</name>
<keyword evidence="1" id="KW-0812">Transmembrane</keyword>
<reference evidence="2 3" key="1">
    <citation type="journal article" date="2021" name="Sci. Rep.">
        <title>Genome sequencing of the multicellular alga Astrephomene provides insights into convergent evolution of germ-soma differentiation.</title>
        <authorList>
            <person name="Yamashita S."/>
            <person name="Yamamoto K."/>
            <person name="Matsuzaki R."/>
            <person name="Suzuki S."/>
            <person name="Yamaguchi H."/>
            <person name="Hirooka S."/>
            <person name="Minakuchi Y."/>
            <person name="Miyagishima S."/>
            <person name="Kawachi M."/>
            <person name="Toyoda A."/>
            <person name="Nozaki H."/>
        </authorList>
    </citation>
    <scope>NUCLEOTIDE SEQUENCE [LARGE SCALE GENOMIC DNA]</scope>
    <source>
        <strain evidence="2 3">NIES-4017</strain>
    </source>
</reference>
<proteinExistence type="predicted"/>
<comment type="caution">
    <text evidence="2">The sequence shown here is derived from an EMBL/GenBank/DDBJ whole genome shotgun (WGS) entry which is preliminary data.</text>
</comment>
<sequence length="244" mass="25607">MVAPFPDVSHADWLAFLQTSAVATLLPLLLLLAGKWGAFDRIVLRKALHIGMGAVFMLHWPLYSNAPYVPYLCASIPLAATLVFALVGLGLVPGGPLVRGATRSGRRQELLAGPLLYGAVQVLLTSAFWRSSPSGVAALAILCFGDGTAELVGRYGRRRLWHNPRKTWAGSAACLIAGAAAAVAYTLLFRRLGSFQRPLPTWQLLYGCTAAAAVAAAVESLPLGADNLTVPLAAAATGVAVFGF</sequence>
<organism evidence="2 3">
    <name type="scientific">Astrephomene gubernaculifera</name>
    <dbReference type="NCBI Taxonomy" id="47775"/>
    <lineage>
        <taxon>Eukaryota</taxon>
        <taxon>Viridiplantae</taxon>
        <taxon>Chlorophyta</taxon>
        <taxon>core chlorophytes</taxon>
        <taxon>Chlorophyceae</taxon>
        <taxon>CS clade</taxon>
        <taxon>Chlamydomonadales</taxon>
        <taxon>Astrephomenaceae</taxon>
        <taxon>Astrephomene</taxon>
    </lineage>
</organism>
<dbReference type="PANTHER" id="PTHR31303">
    <property type="entry name" value="CTP-DEPENDENT DIACYLGLYCEROL KINASE 1"/>
    <property type="match status" value="1"/>
</dbReference>
<evidence type="ECO:0008006" key="4">
    <source>
        <dbReference type="Google" id="ProtNLM"/>
    </source>
</evidence>
<feature type="transmembrane region" description="Helical" evidence="1">
    <location>
        <begin position="168"/>
        <end position="188"/>
    </location>
</feature>
<feature type="transmembrane region" description="Helical" evidence="1">
    <location>
        <begin position="13"/>
        <end position="34"/>
    </location>
</feature>
<feature type="transmembrane region" description="Helical" evidence="1">
    <location>
        <begin position="110"/>
        <end position="129"/>
    </location>
</feature>
<dbReference type="PANTHER" id="PTHR31303:SF1">
    <property type="entry name" value="CTP-DEPENDENT DIACYLGLYCEROL KINASE 1"/>
    <property type="match status" value="1"/>
</dbReference>
<dbReference type="AlphaFoldDB" id="A0AAD3DKD6"/>
<dbReference type="Proteomes" id="UP001054857">
    <property type="component" value="Unassembled WGS sequence"/>
</dbReference>
<evidence type="ECO:0000313" key="2">
    <source>
        <dbReference type="EMBL" id="GFR43484.1"/>
    </source>
</evidence>
<accession>A0AAD3DKD6</accession>
<keyword evidence="1" id="KW-1133">Transmembrane helix</keyword>
<feature type="transmembrane region" description="Helical" evidence="1">
    <location>
        <begin position="200"/>
        <end position="218"/>
    </location>
</feature>
<evidence type="ECO:0000313" key="3">
    <source>
        <dbReference type="Proteomes" id="UP001054857"/>
    </source>
</evidence>
<dbReference type="InterPro" id="IPR037997">
    <property type="entry name" value="Dgk1-like"/>
</dbReference>
<feature type="transmembrane region" description="Helical" evidence="1">
    <location>
        <begin position="69"/>
        <end position="98"/>
    </location>
</feature>
<protein>
    <recommendedName>
        <fullName evidence="4">Dolichol kinase</fullName>
    </recommendedName>
</protein>
<dbReference type="EMBL" id="BMAR01000005">
    <property type="protein sequence ID" value="GFR43484.1"/>
    <property type="molecule type" value="Genomic_DNA"/>
</dbReference>
<feature type="transmembrane region" description="Helical" evidence="1">
    <location>
        <begin position="46"/>
        <end position="63"/>
    </location>
</feature>
<keyword evidence="1" id="KW-0472">Membrane</keyword>
<keyword evidence="3" id="KW-1185">Reference proteome</keyword>
<gene>
    <name evidence="2" type="ORF">Agub_g4570</name>
</gene>